<dbReference type="AlphaFoldDB" id="A0A915KCL3"/>
<evidence type="ECO:0000313" key="3">
    <source>
        <dbReference type="WBParaSite" id="nRc.2.0.1.t36115-RA"/>
    </source>
</evidence>
<sequence length="198" mass="23300">MRLMPSKGRGTVWNEEVDNTDPWIRFWEVIDKKKAKEIVDVDNGLETVKIRQPYTRTGTGKVLKRWVRKTSDGQQIKESESPGKDRKKKHESHQREEKQQERSISKEKKHKCDCNDSERRKWEEHESRKEKKEKIGRAIEDTAQMKGAEKTKKKAINRGVESVRLCITNMTIAWTCPIPVEQPHWIGQRMTKSFNQAC</sequence>
<reference evidence="3" key="1">
    <citation type="submission" date="2022-11" db="UniProtKB">
        <authorList>
            <consortium name="WormBaseParasite"/>
        </authorList>
    </citation>
    <scope>IDENTIFICATION</scope>
</reference>
<keyword evidence="2" id="KW-1185">Reference proteome</keyword>
<dbReference type="WBParaSite" id="nRc.2.0.1.t36115-RA">
    <property type="protein sequence ID" value="nRc.2.0.1.t36115-RA"/>
    <property type="gene ID" value="nRc.2.0.1.g36115"/>
</dbReference>
<accession>A0A915KCL3</accession>
<proteinExistence type="predicted"/>
<feature type="compositionally biased region" description="Basic and acidic residues" evidence="1">
    <location>
        <begin position="69"/>
        <end position="84"/>
    </location>
</feature>
<dbReference type="Proteomes" id="UP000887565">
    <property type="component" value="Unplaced"/>
</dbReference>
<feature type="compositionally biased region" description="Basic and acidic residues" evidence="1">
    <location>
        <begin position="93"/>
        <end position="136"/>
    </location>
</feature>
<evidence type="ECO:0000313" key="2">
    <source>
        <dbReference type="Proteomes" id="UP000887565"/>
    </source>
</evidence>
<feature type="region of interest" description="Disordered" evidence="1">
    <location>
        <begin position="65"/>
        <end position="136"/>
    </location>
</feature>
<protein>
    <submittedName>
        <fullName evidence="3">Uncharacterized protein</fullName>
    </submittedName>
</protein>
<name>A0A915KCL3_ROMCU</name>
<evidence type="ECO:0000256" key="1">
    <source>
        <dbReference type="SAM" id="MobiDB-lite"/>
    </source>
</evidence>
<organism evidence="2 3">
    <name type="scientific">Romanomermis culicivorax</name>
    <name type="common">Nematode worm</name>
    <dbReference type="NCBI Taxonomy" id="13658"/>
    <lineage>
        <taxon>Eukaryota</taxon>
        <taxon>Metazoa</taxon>
        <taxon>Ecdysozoa</taxon>
        <taxon>Nematoda</taxon>
        <taxon>Enoplea</taxon>
        <taxon>Dorylaimia</taxon>
        <taxon>Mermithida</taxon>
        <taxon>Mermithoidea</taxon>
        <taxon>Mermithidae</taxon>
        <taxon>Romanomermis</taxon>
    </lineage>
</organism>